<dbReference type="eggNOG" id="ENOG502QRWM">
    <property type="taxonomic scope" value="Eukaryota"/>
</dbReference>
<dbReference type="EMBL" id="GG666627">
    <property type="protein sequence ID" value="EEN47626.1"/>
    <property type="molecule type" value="Genomic_DNA"/>
</dbReference>
<sequence length="211" mass="24442">MAKPVVLDTDSGELEEIGRRLHDDGLDPKVDDELKLRHVWRLYQRSEVSLKSALGDIQDLKLQQAEEMKEVENYVEHIRSLSEEREALTSEFEAENEILRNELEQRKLECDAIAEVREMLQQEGLQQVAESGLSEQVAYLLVERARLMDELETAAEKRPLHPANSSADVDQLRQLLERERADHEEELKQQRENMMRVKESLTKVKASSIVL</sequence>
<dbReference type="PANTHER" id="PTHR34479:SF1">
    <property type="entry name" value="COILED-COIL DOMAIN-CONTAINING PROTEIN 30"/>
    <property type="match status" value="1"/>
</dbReference>
<evidence type="ECO:0000256" key="2">
    <source>
        <dbReference type="SAM" id="MobiDB-lite"/>
    </source>
</evidence>
<proteinExistence type="predicted"/>
<dbReference type="AlphaFoldDB" id="C3ZIA1"/>
<accession>C3ZIA1</accession>
<gene>
    <name evidence="3" type="ORF">BRAFLDRAFT_80711</name>
</gene>
<feature type="region of interest" description="Disordered" evidence="2">
    <location>
        <begin position="177"/>
        <end position="198"/>
    </location>
</feature>
<name>C3ZIA1_BRAFL</name>
<dbReference type="PANTHER" id="PTHR34479">
    <property type="entry name" value="COILED-COIL DOMAIN-CONTAINING PROTEIN 30"/>
    <property type="match status" value="1"/>
</dbReference>
<organism>
    <name type="scientific">Branchiostoma floridae</name>
    <name type="common">Florida lancelet</name>
    <name type="synonym">Amphioxus</name>
    <dbReference type="NCBI Taxonomy" id="7739"/>
    <lineage>
        <taxon>Eukaryota</taxon>
        <taxon>Metazoa</taxon>
        <taxon>Chordata</taxon>
        <taxon>Cephalochordata</taxon>
        <taxon>Leptocardii</taxon>
        <taxon>Amphioxiformes</taxon>
        <taxon>Branchiostomatidae</taxon>
        <taxon>Branchiostoma</taxon>
    </lineage>
</organism>
<dbReference type="InterPro" id="IPR052825">
    <property type="entry name" value="CCD-Prefoldin_beta-like"/>
</dbReference>
<feature type="coiled-coil region" evidence="1">
    <location>
        <begin position="71"/>
        <end position="109"/>
    </location>
</feature>
<dbReference type="InParanoid" id="C3ZIA1"/>
<keyword evidence="1" id="KW-0175">Coiled coil</keyword>
<reference evidence="3" key="1">
    <citation type="journal article" date="2008" name="Nature">
        <title>The amphioxus genome and the evolution of the chordate karyotype.</title>
        <authorList>
            <consortium name="US DOE Joint Genome Institute (JGI-PGF)"/>
            <person name="Putnam N.H."/>
            <person name="Butts T."/>
            <person name="Ferrier D.E.K."/>
            <person name="Furlong R.F."/>
            <person name="Hellsten U."/>
            <person name="Kawashima T."/>
            <person name="Robinson-Rechavi M."/>
            <person name="Shoguchi E."/>
            <person name="Terry A."/>
            <person name="Yu J.-K."/>
            <person name="Benito-Gutierrez E.L."/>
            <person name="Dubchak I."/>
            <person name="Garcia-Fernandez J."/>
            <person name="Gibson-Brown J.J."/>
            <person name="Grigoriev I.V."/>
            <person name="Horton A.C."/>
            <person name="de Jong P.J."/>
            <person name="Jurka J."/>
            <person name="Kapitonov V.V."/>
            <person name="Kohara Y."/>
            <person name="Kuroki Y."/>
            <person name="Lindquist E."/>
            <person name="Lucas S."/>
            <person name="Osoegawa K."/>
            <person name="Pennacchio L.A."/>
            <person name="Salamov A.A."/>
            <person name="Satou Y."/>
            <person name="Sauka-Spengler T."/>
            <person name="Schmutz J."/>
            <person name="Shin-I T."/>
            <person name="Toyoda A."/>
            <person name="Bronner-Fraser M."/>
            <person name="Fujiyama A."/>
            <person name="Holland L.Z."/>
            <person name="Holland P.W.H."/>
            <person name="Satoh N."/>
            <person name="Rokhsar D.S."/>
        </authorList>
    </citation>
    <scope>NUCLEOTIDE SEQUENCE [LARGE SCALE GENOMIC DNA]</scope>
    <source>
        <strain evidence="3">S238N-H82</strain>
        <tissue evidence="3">Testes</tissue>
    </source>
</reference>
<evidence type="ECO:0000256" key="1">
    <source>
        <dbReference type="SAM" id="Coils"/>
    </source>
</evidence>
<protein>
    <submittedName>
        <fullName evidence="3">Uncharacterized protein</fullName>
    </submittedName>
</protein>
<evidence type="ECO:0000313" key="3">
    <source>
        <dbReference type="EMBL" id="EEN47626.1"/>
    </source>
</evidence>